<evidence type="ECO:0000256" key="4">
    <source>
        <dbReference type="ARBA" id="ARBA00022692"/>
    </source>
</evidence>
<dbReference type="AlphaFoldDB" id="S0FGV2"/>
<dbReference type="Pfam" id="PF01554">
    <property type="entry name" value="MatE"/>
    <property type="match status" value="2"/>
</dbReference>
<keyword evidence="9" id="KW-1185">Reference proteome</keyword>
<dbReference type="Proteomes" id="UP000014155">
    <property type="component" value="Unassembled WGS sequence"/>
</dbReference>
<dbReference type="CDD" id="cd13134">
    <property type="entry name" value="MATE_like_8"/>
    <property type="match status" value="1"/>
</dbReference>
<feature type="transmembrane region" description="Helical" evidence="7">
    <location>
        <begin position="143"/>
        <end position="163"/>
    </location>
</feature>
<dbReference type="GO" id="GO:0015297">
    <property type="term" value="F:antiporter activity"/>
    <property type="evidence" value="ECO:0007669"/>
    <property type="project" value="InterPro"/>
</dbReference>
<dbReference type="PANTHER" id="PTHR42925">
    <property type="entry name" value="MULTIDRUG AND TOXIN EFFLUX PROTEIN MATE FAMILY"/>
    <property type="match status" value="1"/>
</dbReference>
<dbReference type="PIRSF" id="PIRSF006603">
    <property type="entry name" value="DinF"/>
    <property type="match status" value="1"/>
</dbReference>
<evidence type="ECO:0000313" key="9">
    <source>
        <dbReference type="Proteomes" id="UP000014155"/>
    </source>
</evidence>
<dbReference type="InterPro" id="IPR047135">
    <property type="entry name" value="YsiQ"/>
</dbReference>
<feature type="transmembrane region" description="Helical" evidence="7">
    <location>
        <begin position="202"/>
        <end position="225"/>
    </location>
</feature>
<evidence type="ECO:0000313" key="8">
    <source>
        <dbReference type="EMBL" id="EMS70477.1"/>
    </source>
</evidence>
<dbReference type="GO" id="GO:0005886">
    <property type="term" value="C:plasma membrane"/>
    <property type="evidence" value="ECO:0007669"/>
    <property type="project" value="UniProtKB-SubCell"/>
</dbReference>
<feature type="transmembrane region" description="Helical" evidence="7">
    <location>
        <begin position="64"/>
        <end position="88"/>
    </location>
</feature>
<keyword evidence="4 7" id="KW-0812">Transmembrane</keyword>
<feature type="transmembrane region" description="Helical" evidence="7">
    <location>
        <begin position="333"/>
        <end position="356"/>
    </location>
</feature>
<evidence type="ECO:0000256" key="6">
    <source>
        <dbReference type="ARBA" id="ARBA00023136"/>
    </source>
</evidence>
<dbReference type="EMBL" id="AORV01000054">
    <property type="protein sequence ID" value="EMS70477.1"/>
    <property type="molecule type" value="Genomic_DNA"/>
</dbReference>
<evidence type="ECO:0000256" key="5">
    <source>
        <dbReference type="ARBA" id="ARBA00022989"/>
    </source>
</evidence>
<dbReference type="PATRIC" id="fig|1195236.3.peg.4038"/>
<dbReference type="eggNOG" id="COG0534">
    <property type="taxonomic scope" value="Bacteria"/>
</dbReference>
<gene>
    <name evidence="8" type="ORF">CTER_3828</name>
</gene>
<evidence type="ECO:0000256" key="2">
    <source>
        <dbReference type="ARBA" id="ARBA00022448"/>
    </source>
</evidence>
<comment type="subcellular location">
    <subcellularLocation>
        <location evidence="1">Cell membrane</location>
        <topology evidence="1">Multi-pass membrane protein</topology>
    </subcellularLocation>
</comment>
<feature type="transmembrane region" description="Helical" evidence="7">
    <location>
        <begin position="401"/>
        <end position="423"/>
    </location>
</feature>
<keyword evidence="6 7" id="KW-0472">Membrane</keyword>
<dbReference type="NCBIfam" id="TIGR00797">
    <property type="entry name" value="matE"/>
    <property type="match status" value="1"/>
</dbReference>
<keyword evidence="3" id="KW-1003">Cell membrane</keyword>
<dbReference type="GO" id="GO:0042910">
    <property type="term" value="F:xenobiotic transmembrane transporter activity"/>
    <property type="evidence" value="ECO:0007669"/>
    <property type="project" value="InterPro"/>
</dbReference>
<feature type="transmembrane region" description="Helical" evidence="7">
    <location>
        <begin position="20"/>
        <end position="44"/>
    </location>
</feature>
<evidence type="ECO:0000256" key="3">
    <source>
        <dbReference type="ARBA" id="ARBA00022475"/>
    </source>
</evidence>
<reference evidence="8 9" key="1">
    <citation type="journal article" date="2013" name="Genome Announc.">
        <title>Draft Genome Sequence of the Cellulolytic, Mesophilic, Anaerobic Bacterium Clostridium termitidis Strain CT1112 (DSM 5398).</title>
        <authorList>
            <person name="Lal S."/>
            <person name="Ramachandran U."/>
            <person name="Zhang X."/>
            <person name="Munir R."/>
            <person name="Sparling R."/>
            <person name="Levin D.B."/>
        </authorList>
    </citation>
    <scope>NUCLEOTIDE SEQUENCE [LARGE SCALE GENOMIC DNA]</scope>
    <source>
        <strain evidence="8 9">CT1112</strain>
    </source>
</reference>
<feature type="transmembrane region" description="Helical" evidence="7">
    <location>
        <begin position="100"/>
        <end position="123"/>
    </location>
</feature>
<organism evidence="8 9">
    <name type="scientific">Ruminiclostridium cellobioparum subsp. termitidis CT1112</name>
    <dbReference type="NCBI Taxonomy" id="1195236"/>
    <lineage>
        <taxon>Bacteria</taxon>
        <taxon>Bacillati</taxon>
        <taxon>Bacillota</taxon>
        <taxon>Clostridia</taxon>
        <taxon>Eubacteriales</taxon>
        <taxon>Oscillospiraceae</taxon>
        <taxon>Ruminiclostridium</taxon>
    </lineage>
</organism>
<feature type="transmembrane region" description="Helical" evidence="7">
    <location>
        <begin position="175"/>
        <end position="196"/>
    </location>
</feature>
<dbReference type="STRING" id="1195236.CTER_3828"/>
<feature type="transmembrane region" description="Helical" evidence="7">
    <location>
        <begin position="429"/>
        <end position="447"/>
    </location>
</feature>
<dbReference type="PANTHER" id="PTHR42925:SF2">
    <property type="entry name" value="NA+ DRIVEN MULTIDRUG EFFLUX PUMP"/>
    <property type="match status" value="1"/>
</dbReference>
<evidence type="ECO:0000256" key="7">
    <source>
        <dbReference type="SAM" id="Phobius"/>
    </source>
</evidence>
<accession>S0FGV2</accession>
<proteinExistence type="predicted"/>
<evidence type="ECO:0000256" key="1">
    <source>
        <dbReference type="ARBA" id="ARBA00004651"/>
    </source>
</evidence>
<sequence length="460" mass="50380">MKMVILMKKITNITNDTKAFYKMAFTLVVPMAIQNLINVGISSIDVLMLGKISETVLSAASLAGQVQFIMVLIFFGLTSGAAVLTAQYWGKGDKESIIKIMGICMRFSLIISVFFTSAVLIFPHQIMSIFTNEKDVIAEGVKYLRIVSLSYIFMSVTMIYLNVMRSVERVVVSTVIYLISLVSNVIIASILIFGLFGFPQMGIRGAAIATLSSRGIEFLCVIIYARKFNDVLHFRISSLFVRDRLLFGDFLRYSIPVTLNELMWGAGVATNAVIIGHLGKAVVSSNSVAQVARQLATVIAFGLANATAISVGKAIGENNLDTAKNYSNRFIKLSILAGACGAIIILIARPIAISVLNLTPVTQGYLSVMMYVMSYFVIAQAFNTTLVVGVFRAGGDTRFGLFLDVATMWGGSILFSALAAFVFKWSVPVVYIILMSDEIIKIPLTLARFKSRKWLNNVTR</sequence>
<comment type="caution">
    <text evidence="8">The sequence shown here is derived from an EMBL/GenBank/DDBJ whole genome shotgun (WGS) entry which is preliminary data.</text>
</comment>
<keyword evidence="5 7" id="KW-1133">Transmembrane helix</keyword>
<dbReference type="InterPro" id="IPR048279">
    <property type="entry name" value="MdtK-like"/>
</dbReference>
<dbReference type="InterPro" id="IPR002528">
    <property type="entry name" value="MATE_fam"/>
</dbReference>
<keyword evidence="2" id="KW-0813">Transport</keyword>
<name>S0FGV2_RUMCE</name>
<protein>
    <submittedName>
        <fullName evidence="8">Putative efflux protein, MATE family</fullName>
    </submittedName>
</protein>
<feature type="transmembrane region" description="Helical" evidence="7">
    <location>
        <begin position="368"/>
        <end position="389"/>
    </location>
</feature>